<dbReference type="RefSeq" id="XP_026601739.1">
    <property type="nucleotide sequence ID" value="XM_026749707.1"/>
</dbReference>
<evidence type="ECO:0000256" key="2">
    <source>
        <dbReference type="ARBA" id="ARBA00022676"/>
    </source>
</evidence>
<dbReference type="PANTHER" id="PTHR31121:SF6">
    <property type="entry name" value="ALPHA-1,2 MANNOSYLTRANSFERASE KTR1"/>
    <property type="match status" value="1"/>
</dbReference>
<evidence type="ECO:0000256" key="4">
    <source>
        <dbReference type="SAM" id="MobiDB-lite"/>
    </source>
</evidence>
<dbReference type="GO" id="GO:0006487">
    <property type="term" value="P:protein N-linked glycosylation"/>
    <property type="evidence" value="ECO:0007669"/>
    <property type="project" value="TreeGrafter"/>
</dbReference>
<dbReference type="AlphaFoldDB" id="A0A3D8REP5"/>
<dbReference type="GO" id="GO:0000032">
    <property type="term" value="P:cell wall mannoprotein biosynthetic process"/>
    <property type="evidence" value="ECO:0007669"/>
    <property type="project" value="TreeGrafter"/>
</dbReference>
<dbReference type="Gene3D" id="3.90.550.10">
    <property type="entry name" value="Spore Coat Polysaccharide Biosynthesis Protein SpsA, Chain A"/>
    <property type="match status" value="1"/>
</dbReference>
<dbReference type="Proteomes" id="UP000256690">
    <property type="component" value="Unassembled WGS sequence"/>
</dbReference>
<dbReference type="FunFam" id="3.90.550.10:FF:000051">
    <property type="entry name" value="Alpha-1,2-mannosyltransferase (Ktr4)"/>
    <property type="match status" value="1"/>
</dbReference>
<dbReference type="GO" id="GO:0000026">
    <property type="term" value="F:alpha-1,2-mannosyltransferase activity"/>
    <property type="evidence" value="ECO:0007669"/>
    <property type="project" value="TreeGrafter"/>
</dbReference>
<dbReference type="SUPFAM" id="SSF53448">
    <property type="entry name" value="Nucleotide-diphospho-sugar transferases"/>
    <property type="match status" value="1"/>
</dbReference>
<keyword evidence="2" id="KW-0328">Glycosyltransferase</keyword>
<feature type="region of interest" description="Disordered" evidence="4">
    <location>
        <begin position="35"/>
        <end position="56"/>
    </location>
</feature>
<proteinExistence type="inferred from homology"/>
<dbReference type="Pfam" id="PF01793">
    <property type="entry name" value="Glyco_transf_15"/>
    <property type="match status" value="1"/>
</dbReference>
<keyword evidence="5" id="KW-0472">Membrane</keyword>
<sequence length="468" mass="55088">MPPIQGKYARYILFALLGLALFFLSRRSLPVPDSSATKLGSASTSPPPSDDRPVNAFGYSLNPQSSSEVVRFAANHPGGRANATFVTLARNSDVWEIAQAIRQVEDRFNRNFHYDWVFLNDQPFDDNFKRITTSLVSGTTRYGEIPNEHWSYPDWIDQDKAREVREEMKEKKIIYGHSESYRHMCRYESGFFFRHPLLQEYEFYWRVEPGVELFCDIPYDPFLFMKENNKKYSFVMSMYEYEGTIPTLWDSVKQFMGDHPEHIAEGNSMRFLSDDNGDTYNKCHFWSNFEIASLDWLRSKQYLDYFNSLDQAGGFYYERWGDAPIHSIAAGLLLQKEQLHFWDEISYYHIPFTHCPRDEQLRMDLRCSCDPSGNFDWKGFSCLSRYYKTNNMPLPPGVDEYSWLAIFGIFVLLVAVAAIVAIAINHRARRHALQEVQHLYLQSQTLWDRYQKEKREWERERMGHSWPA</sequence>
<dbReference type="OrthoDB" id="439943at2759"/>
<evidence type="ECO:0000313" key="6">
    <source>
        <dbReference type="EMBL" id="RDW72519.1"/>
    </source>
</evidence>
<dbReference type="STRING" id="1810919.A0A3D8REP5"/>
<gene>
    <name evidence="6" type="ORF">DSM5745_07691</name>
</gene>
<keyword evidence="7" id="KW-1185">Reference proteome</keyword>
<comment type="similarity">
    <text evidence="1">Belongs to the glycosyltransferase 15 family.</text>
</comment>
<comment type="caution">
    <text evidence="6">The sequence shown here is derived from an EMBL/GenBank/DDBJ whole genome shotgun (WGS) entry which is preliminary data.</text>
</comment>
<name>A0A3D8REP5_9EURO</name>
<evidence type="ECO:0000256" key="5">
    <source>
        <dbReference type="SAM" id="Phobius"/>
    </source>
</evidence>
<dbReference type="InterPro" id="IPR029044">
    <property type="entry name" value="Nucleotide-diphossugar_trans"/>
</dbReference>
<dbReference type="GeneID" id="38118061"/>
<evidence type="ECO:0000256" key="3">
    <source>
        <dbReference type="ARBA" id="ARBA00022679"/>
    </source>
</evidence>
<reference evidence="6 7" key="1">
    <citation type="journal article" date="2018" name="IMA Fungus">
        <title>IMA Genome-F 9: Draft genome sequence of Annulohypoxylon stygium, Aspergillus mulundensis, Berkeleyomyces basicola (syn. Thielaviopsis basicola), Ceratocystis smalleyi, two Cercospora beticola strains, Coleophoma cylindrospora, Fusarium fracticaudum, Phialophora cf. hyalina, and Morchella septimelata.</title>
        <authorList>
            <person name="Wingfield B.D."/>
            <person name="Bills G.F."/>
            <person name="Dong Y."/>
            <person name="Huang W."/>
            <person name="Nel W.J."/>
            <person name="Swalarsk-Parry B.S."/>
            <person name="Vaghefi N."/>
            <person name="Wilken P.M."/>
            <person name="An Z."/>
            <person name="de Beer Z.W."/>
            <person name="De Vos L."/>
            <person name="Chen L."/>
            <person name="Duong T.A."/>
            <person name="Gao Y."/>
            <person name="Hammerbacher A."/>
            <person name="Kikkert J.R."/>
            <person name="Li Y."/>
            <person name="Li H."/>
            <person name="Li K."/>
            <person name="Li Q."/>
            <person name="Liu X."/>
            <person name="Ma X."/>
            <person name="Naidoo K."/>
            <person name="Pethybridge S.J."/>
            <person name="Sun J."/>
            <person name="Steenkamp E.T."/>
            <person name="van der Nest M.A."/>
            <person name="van Wyk S."/>
            <person name="Wingfield M.J."/>
            <person name="Xiong C."/>
            <person name="Yue Q."/>
            <person name="Zhang X."/>
        </authorList>
    </citation>
    <scope>NUCLEOTIDE SEQUENCE [LARGE SCALE GENOMIC DNA]</scope>
    <source>
        <strain evidence="6 7">DSM 5745</strain>
    </source>
</reference>
<dbReference type="GO" id="GO:0016020">
    <property type="term" value="C:membrane"/>
    <property type="evidence" value="ECO:0007669"/>
    <property type="project" value="InterPro"/>
</dbReference>
<keyword evidence="5" id="KW-1133">Transmembrane helix</keyword>
<keyword evidence="3" id="KW-0808">Transferase</keyword>
<organism evidence="6 7">
    <name type="scientific">Aspergillus mulundensis</name>
    <dbReference type="NCBI Taxonomy" id="1810919"/>
    <lineage>
        <taxon>Eukaryota</taxon>
        <taxon>Fungi</taxon>
        <taxon>Dikarya</taxon>
        <taxon>Ascomycota</taxon>
        <taxon>Pezizomycotina</taxon>
        <taxon>Eurotiomycetes</taxon>
        <taxon>Eurotiomycetidae</taxon>
        <taxon>Eurotiales</taxon>
        <taxon>Aspergillaceae</taxon>
        <taxon>Aspergillus</taxon>
        <taxon>Aspergillus subgen. Nidulantes</taxon>
    </lineage>
</organism>
<protein>
    <recommendedName>
        <fullName evidence="8">Glycolipid 2-alpha-mannosyltransferase</fullName>
    </recommendedName>
</protein>
<feature type="compositionally biased region" description="Polar residues" evidence="4">
    <location>
        <begin position="35"/>
        <end position="44"/>
    </location>
</feature>
<evidence type="ECO:0000313" key="7">
    <source>
        <dbReference type="Proteomes" id="UP000256690"/>
    </source>
</evidence>
<dbReference type="PANTHER" id="PTHR31121">
    <property type="entry name" value="ALPHA-1,2 MANNOSYLTRANSFERASE KTR1"/>
    <property type="match status" value="1"/>
</dbReference>
<evidence type="ECO:0000256" key="1">
    <source>
        <dbReference type="ARBA" id="ARBA00007677"/>
    </source>
</evidence>
<feature type="transmembrane region" description="Helical" evidence="5">
    <location>
        <begin position="401"/>
        <end position="424"/>
    </location>
</feature>
<evidence type="ECO:0008006" key="8">
    <source>
        <dbReference type="Google" id="ProtNLM"/>
    </source>
</evidence>
<dbReference type="EMBL" id="PVWQ01000009">
    <property type="protein sequence ID" value="RDW72519.1"/>
    <property type="molecule type" value="Genomic_DNA"/>
</dbReference>
<keyword evidence="5" id="KW-0812">Transmembrane</keyword>
<dbReference type="GO" id="GO:0006493">
    <property type="term" value="P:protein O-linked glycosylation"/>
    <property type="evidence" value="ECO:0007669"/>
    <property type="project" value="TreeGrafter"/>
</dbReference>
<dbReference type="InterPro" id="IPR002685">
    <property type="entry name" value="Glyco_trans_15"/>
</dbReference>
<dbReference type="GO" id="GO:0005794">
    <property type="term" value="C:Golgi apparatus"/>
    <property type="evidence" value="ECO:0007669"/>
    <property type="project" value="TreeGrafter"/>
</dbReference>
<accession>A0A3D8REP5</accession>